<comment type="caution">
    <text evidence="6">The sequence shown here is derived from an EMBL/GenBank/DDBJ whole genome shotgun (WGS) entry which is preliminary data.</text>
</comment>
<name>A0A3E0G8E0_9PSEU</name>
<reference evidence="6 7" key="1">
    <citation type="submission" date="2018-08" db="EMBL/GenBank/DDBJ databases">
        <title>Genomic Encyclopedia of Archaeal and Bacterial Type Strains, Phase II (KMG-II): from individual species to whole genera.</title>
        <authorList>
            <person name="Goeker M."/>
        </authorList>
    </citation>
    <scope>NUCLEOTIDE SEQUENCE [LARGE SCALE GENOMIC DNA]</scope>
    <source>
        <strain evidence="6 7">DSM 45791</strain>
    </source>
</reference>
<evidence type="ECO:0000256" key="4">
    <source>
        <dbReference type="ARBA" id="ARBA00023033"/>
    </source>
</evidence>
<evidence type="ECO:0000259" key="5">
    <source>
        <dbReference type="Pfam" id="PF00296"/>
    </source>
</evidence>
<keyword evidence="2" id="KW-0288">FMN</keyword>
<dbReference type="SUPFAM" id="SSF51679">
    <property type="entry name" value="Bacterial luciferase-like"/>
    <property type="match status" value="1"/>
</dbReference>
<dbReference type="Gene3D" id="3.20.20.30">
    <property type="entry name" value="Luciferase-like domain"/>
    <property type="match status" value="1"/>
</dbReference>
<dbReference type="GO" id="GO:0046306">
    <property type="term" value="P:alkanesulfonate catabolic process"/>
    <property type="evidence" value="ECO:0007669"/>
    <property type="project" value="TreeGrafter"/>
</dbReference>
<dbReference type="AlphaFoldDB" id="A0A3E0G8E0"/>
<dbReference type="PANTHER" id="PTHR42847">
    <property type="entry name" value="ALKANESULFONATE MONOOXYGENASE"/>
    <property type="match status" value="1"/>
</dbReference>
<keyword evidence="3" id="KW-0560">Oxidoreductase</keyword>
<dbReference type="PANTHER" id="PTHR42847:SF4">
    <property type="entry name" value="ALKANESULFONATE MONOOXYGENASE-RELATED"/>
    <property type="match status" value="1"/>
</dbReference>
<proteinExistence type="predicted"/>
<protein>
    <submittedName>
        <fullName evidence="6">Putative F420-dependent oxidoreductase</fullName>
    </submittedName>
</protein>
<dbReference type="OrthoDB" id="3206024at2"/>
<accession>A0A3E0G8E0</accession>
<dbReference type="RefSeq" id="WP_116182223.1">
    <property type="nucleotide sequence ID" value="NZ_CP144375.1"/>
</dbReference>
<evidence type="ECO:0000313" key="6">
    <source>
        <dbReference type="EMBL" id="REH18154.1"/>
    </source>
</evidence>
<evidence type="ECO:0000256" key="2">
    <source>
        <dbReference type="ARBA" id="ARBA00022643"/>
    </source>
</evidence>
<dbReference type="EMBL" id="QUNO01000037">
    <property type="protein sequence ID" value="REH18154.1"/>
    <property type="molecule type" value="Genomic_DNA"/>
</dbReference>
<sequence>MKIGVAAPVSGAWATAANLAHLARRAEEFGYHSLWTFQRLLSPVDGSWGAAHRSVLDPIVTMAHLAAHTDAIRIGVAVLGIPLFTPAVLAKQVATLDVLSGGRIDVGLGIGRSDAEHTAAGVAQQGMGRRSDEFIAALKNLWTEETPEHEGEFFRIPRCRMEPKPVQAPHPPILLGGSSPRALRRAGRSCDGWIGSSKADFATIRASVAAVRDAAADPGRLRFACRVAVRVRARDENEPFTGTPAKIREDLSELAGTGLTEAFLDPNFDPEIGSPDVDAETAVRRTEAAWEELADRSGTC</sequence>
<dbReference type="Pfam" id="PF00296">
    <property type="entry name" value="Bac_luciferase"/>
    <property type="match status" value="1"/>
</dbReference>
<dbReference type="Proteomes" id="UP000256269">
    <property type="component" value="Unassembled WGS sequence"/>
</dbReference>
<evidence type="ECO:0000313" key="7">
    <source>
        <dbReference type="Proteomes" id="UP000256269"/>
    </source>
</evidence>
<keyword evidence="7" id="KW-1185">Reference proteome</keyword>
<organism evidence="6 7">
    <name type="scientific">Kutzneria buriramensis</name>
    <dbReference type="NCBI Taxonomy" id="1045776"/>
    <lineage>
        <taxon>Bacteria</taxon>
        <taxon>Bacillati</taxon>
        <taxon>Actinomycetota</taxon>
        <taxon>Actinomycetes</taxon>
        <taxon>Pseudonocardiales</taxon>
        <taxon>Pseudonocardiaceae</taxon>
        <taxon>Kutzneria</taxon>
    </lineage>
</organism>
<feature type="domain" description="Luciferase-like" evidence="5">
    <location>
        <begin position="14"/>
        <end position="236"/>
    </location>
</feature>
<dbReference type="InterPro" id="IPR036661">
    <property type="entry name" value="Luciferase-like_sf"/>
</dbReference>
<dbReference type="GO" id="GO:0008726">
    <property type="term" value="F:alkanesulfonate monooxygenase activity"/>
    <property type="evidence" value="ECO:0007669"/>
    <property type="project" value="TreeGrafter"/>
</dbReference>
<keyword evidence="1" id="KW-0285">Flavoprotein</keyword>
<evidence type="ECO:0000256" key="1">
    <source>
        <dbReference type="ARBA" id="ARBA00022630"/>
    </source>
</evidence>
<evidence type="ECO:0000256" key="3">
    <source>
        <dbReference type="ARBA" id="ARBA00023002"/>
    </source>
</evidence>
<gene>
    <name evidence="6" type="ORF">BCF44_13741</name>
</gene>
<dbReference type="InterPro" id="IPR019921">
    <property type="entry name" value="Lucif-like_OxRdtase_Rv2161c"/>
</dbReference>
<dbReference type="InterPro" id="IPR050172">
    <property type="entry name" value="SsuD_RutA_monooxygenase"/>
</dbReference>
<dbReference type="InterPro" id="IPR011251">
    <property type="entry name" value="Luciferase-like_dom"/>
</dbReference>
<dbReference type="NCBIfam" id="TIGR03619">
    <property type="entry name" value="F420_Rv2161c"/>
    <property type="match status" value="1"/>
</dbReference>
<keyword evidence="4" id="KW-0503">Monooxygenase</keyword>